<reference evidence="2 3" key="1">
    <citation type="submission" date="2019-02" db="EMBL/GenBank/DDBJ databases">
        <title>Genome sequencing of the rare red list fungi Bondarzewia mesenterica.</title>
        <authorList>
            <person name="Buettner E."/>
            <person name="Kellner H."/>
        </authorList>
    </citation>
    <scope>NUCLEOTIDE SEQUENCE [LARGE SCALE GENOMIC DNA]</scope>
    <source>
        <strain evidence="2 3">DSM 108281</strain>
    </source>
</reference>
<evidence type="ECO:0000256" key="1">
    <source>
        <dbReference type="SAM" id="MobiDB-lite"/>
    </source>
</evidence>
<proteinExistence type="predicted"/>
<dbReference type="AlphaFoldDB" id="A0A4S4LXC4"/>
<name>A0A4S4LXC4_9AGAM</name>
<dbReference type="EMBL" id="SGPL01000235">
    <property type="protein sequence ID" value="THH15000.1"/>
    <property type="molecule type" value="Genomic_DNA"/>
</dbReference>
<keyword evidence="3" id="KW-1185">Reference proteome</keyword>
<feature type="region of interest" description="Disordered" evidence="1">
    <location>
        <begin position="278"/>
        <end position="346"/>
    </location>
</feature>
<sequence>MRPLSLHVSALNDTEYSLFTSCLADLAAQDSPSNGDIHYEKLAVTPREVRAWLRGRYPDLPLHELDAVLQLFDPSPLQEPVLSGDQFFAILRLVLHIRNGAELDRNLVFAQVHPTLSKTRSQSPNKRPPPRPAPHRPRQPFSETTFDVPTSDTNPFHHLADRQPPPPPSALPERRPSPPAVRVHVRHASNPFLSRAKTIHTTTSPVVVLPAGDTTAFPERKPPLPPRKQPPVIPPRSAFLYPGNAPGLAATTHHAKPPPPPVAPKVPHLTTALMKTSLQASKAAQNAKKAEAERESARVLQVLKSSSTNSRSRSPAHDGGVIRRTASRTASISSSSEDRPPPPRTP</sequence>
<accession>A0A4S4LXC4</accession>
<organism evidence="2 3">
    <name type="scientific">Bondarzewia mesenterica</name>
    <dbReference type="NCBI Taxonomy" id="1095465"/>
    <lineage>
        <taxon>Eukaryota</taxon>
        <taxon>Fungi</taxon>
        <taxon>Dikarya</taxon>
        <taxon>Basidiomycota</taxon>
        <taxon>Agaricomycotina</taxon>
        <taxon>Agaricomycetes</taxon>
        <taxon>Russulales</taxon>
        <taxon>Bondarzewiaceae</taxon>
        <taxon>Bondarzewia</taxon>
    </lineage>
</organism>
<dbReference type="Proteomes" id="UP000310158">
    <property type="component" value="Unassembled WGS sequence"/>
</dbReference>
<gene>
    <name evidence="2" type="ORF">EW146_g5416</name>
</gene>
<feature type="compositionally biased region" description="Basic and acidic residues" evidence="1">
    <location>
        <begin position="288"/>
        <end position="297"/>
    </location>
</feature>
<evidence type="ECO:0000313" key="2">
    <source>
        <dbReference type="EMBL" id="THH15000.1"/>
    </source>
</evidence>
<protein>
    <submittedName>
        <fullName evidence="2">Uncharacterized protein</fullName>
    </submittedName>
</protein>
<evidence type="ECO:0000313" key="3">
    <source>
        <dbReference type="Proteomes" id="UP000310158"/>
    </source>
</evidence>
<feature type="compositionally biased region" description="Basic and acidic residues" evidence="1">
    <location>
        <begin position="336"/>
        <end position="346"/>
    </location>
</feature>
<comment type="caution">
    <text evidence="2">The sequence shown here is derived from an EMBL/GenBank/DDBJ whole genome shotgun (WGS) entry which is preliminary data.</text>
</comment>
<feature type="non-terminal residue" evidence="2">
    <location>
        <position position="346"/>
    </location>
</feature>
<dbReference type="OrthoDB" id="2553626at2759"/>
<feature type="region of interest" description="Disordered" evidence="1">
    <location>
        <begin position="115"/>
        <end position="182"/>
    </location>
</feature>
<feature type="compositionally biased region" description="Low complexity" evidence="1">
    <location>
        <begin position="322"/>
        <end position="335"/>
    </location>
</feature>
<feature type="compositionally biased region" description="Polar residues" evidence="1">
    <location>
        <begin position="141"/>
        <end position="154"/>
    </location>
</feature>